<gene>
    <name evidence="6" type="ORF">SAMN04488241_11312</name>
</gene>
<dbReference type="EMBL" id="FOXP01000013">
    <property type="protein sequence ID" value="SFP96595.1"/>
    <property type="molecule type" value="Genomic_DNA"/>
</dbReference>
<keyword evidence="3" id="KW-0804">Transcription</keyword>
<evidence type="ECO:0000256" key="2">
    <source>
        <dbReference type="ARBA" id="ARBA00023125"/>
    </source>
</evidence>
<dbReference type="AlphaFoldDB" id="A0A1I5UMY3"/>
<dbReference type="PANTHER" id="PTHR30055:SF234">
    <property type="entry name" value="HTH-TYPE TRANSCRIPTIONAL REGULATOR BETI"/>
    <property type="match status" value="1"/>
</dbReference>
<organism evidence="6 7">
    <name type="scientific">Sphingomonas rubra</name>
    <dbReference type="NCBI Taxonomy" id="634430"/>
    <lineage>
        <taxon>Bacteria</taxon>
        <taxon>Pseudomonadati</taxon>
        <taxon>Pseudomonadota</taxon>
        <taxon>Alphaproteobacteria</taxon>
        <taxon>Sphingomonadales</taxon>
        <taxon>Sphingomonadaceae</taxon>
        <taxon>Sphingomonas</taxon>
    </lineage>
</organism>
<keyword evidence="2 4" id="KW-0238">DNA-binding</keyword>
<dbReference type="STRING" id="634430.SAMN04488241_11312"/>
<dbReference type="GO" id="GO:0003700">
    <property type="term" value="F:DNA-binding transcription factor activity"/>
    <property type="evidence" value="ECO:0007669"/>
    <property type="project" value="TreeGrafter"/>
</dbReference>
<dbReference type="Gene3D" id="1.10.357.10">
    <property type="entry name" value="Tetracycline Repressor, domain 2"/>
    <property type="match status" value="1"/>
</dbReference>
<dbReference type="GO" id="GO:0000976">
    <property type="term" value="F:transcription cis-regulatory region binding"/>
    <property type="evidence" value="ECO:0007669"/>
    <property type="project" value="TreeGrafter"/>
</dbReference>
<dbReference type="InterPro" id="IPR036271">
    <property type="entry name" value="Tet_transcr_reg_TetR-rel_C_sf"/>
</dbReference>
<sequence>MTTVSIAEAPNRGPAEHAVRDQIIEAANECFARYGFQKTTVSDLAKSIGFSKAYIYRFFESKQAIGEAICQSRLDIIIGSARSAMAEATGANDRFRRMFRTVTNLGVELFFDDRKIYEVAALAASEDWNSARSYTQMLMSIIEDIVKEGRESGEFERKTPLDETCRSIFYAMMPFTNPLHLERNLALVPDGQNEVASLILRSLAP</sequence>
<dbReference type="PRINTS" id="PR00455">
    <property type="entry name" value="HTHTETR"/>
</dbReference>
<dbReference type="Gene3D" id="1.10.10.60">
    <property type="entry name" value="Homeodomain-like"/>
    <property type="match status" value="1"/>
</dbReference>
<dbReference type="OrthoDB" id="9802802at2"/>
<dbReference type="InterPro" id="IPR001647">
    <property type="entry name" value="HTH_TetR"/>
</dbReference>
<dbReference type="InterPro" id="IPR009057">
    <property type="entry name" value="Homeodomain-like_sf"/>
</dbReference>
<feature type="domain" description="HTH tetR-type" evidence="5">
    <location>
        <begin position="17"/>
        <end position="77"/>
    </location>
</feature>
<dbReference type="InterPro" id="IPR041478">
    <property type="entry name" value="TetR_C_27"/>
</dbReference>
<evidence type="ECO:0000313" key="7">
    <source>
        <dbReference type="Proteomes" id="UP000199586"/>
    </source>
</evidence>
<feature type="DNA-binding region" description="H-T-H motif" evidence="4">
    <location>
        <begin position="40"/>
        <end position="59"/>
    </location>
</feature>
<dbReference type="RefSeq" id="WP_093334402.1">
    <property type="nucleotide sequence ID" value="NZ_FOXP01000013.1"/>
</dbReference>
<proteinExistence type="predicted"/>
<accession>A0A1I5UMY3</accession>
<evidence type="ECO:0000313" key="6">
    <source>
        <dbReference type="EMBL" id="SFP96595.1"/>
    </source>
</evidence>
<dbReference type="Pfam" id="PF00440">
    <property type="entry name" value="TetR_N"/>
    <property type="match status" value="1"/>
</dbReference>
<keyword evidence="7" id="KW-1185">Reference proteome</keyword>
<dbReference type="SUPFAM" id="SSF46689">
    <property type="entry name" value="Homeodomain-like"/>
    <property type="match status" value="1"/>
</dbReference>
<name>A0A1I5UMY3_9SPHN</name>
<keyword evidence="1" id="KW-0805">Transcription regulation</keyword>
<dbReference type="Pfam" id="PF17935">
    <property type="entry name" value="TetR_C_27"/>
    <property type="match status" value="1"/>
</dbReference>
<evidence type="ECO:0000256" key="3">
    <source>
        <dbReference type="ARBA" id="ARBA00023163"/>
    </source>
</evidence>
<dbReference type="InterPro" id="IPR050109">
    <property type="entry name" value="HTH-type_TetR-like_transc_reg"/>
</dbReference>
<dbReference type="PANTHER" id="PTHR30055">
    <property type="entry name" value="HTH-TYPE TRANSCRIPTIONAL REGULATOR RUTR"/>
    <property type="match status" value="1"/>
</dbReference>
<evidence type="ECO:0000256" key="4">
    <source>
        <dbReference type="PROSITE-ProRule" id="PRU00335"/>
    </source>
</evidence>
<evidence type="ECO:0000256" key="1">
    <source>
        <dbReference type="ARBA" id="ARBA00023015"/>
    </source>
</evidence>
<dbReference type="PROSITE" id="PS50977">
    <property type="entry name" value="HTH_TETR_2"/>
    <property type="match status" value="1"/>
</dbReference>
<dbReference type="Proteomes" id="UP000199586">
    <property type="component" value="Unassembled WGS sequence"/>
</dbReference>
<evidence type="ECO:0000259" key="5">
    <source>
        <dbReference type="PROSITE" id="PS50977"/>
    </source>
</evidence>
<dbReference type="SUPFAM" id="SSF48498">
    <property type="entry name" value="Tetracyclin repressor-like, C-terminal domain"/>
    <property type="match status" value="1"/>
</dbReference>
<protein>
    <submittedName>
        <fullName evidence="6">Transcriptional regulator, TetR family</fullName>
    </submittedName>
</protein>
<reference evidence="6 7" key="1">
    <citation type="submission" date="2016-10" db="EMBL/GenBank/DDBJ databases">
        <authorList>
            <person name="de Groot N.N."/>
        </authorList>
    </citation>
    <scope>NUCLEOTIDE SEQUENCE [LARGE SCALE GENOMIC DNA]</scope>
    <source>
        <strain evidence="6 7">CGMCC 1.9113</strain>
    </source>
</reference>